<evidence type="ECO:0000313" key="3">
    <source>
        <dbReference type="Proteomes" id="UP000638648"/>
    </source>
</evidence>
<evidence type="ECO:0000313" key="2">
    <source>
        <dbReference type="EMBL" id="MBE1613209.1"/>
    </source>
</evidence>
<gene>
    <name evidence="2" type="ORF">HEB94_010057</name>
</gene>
<organism evidence="2 3">
    <name type="scientific">Actinopolymorpha pittospori</name>
    <dbReference type="NCBI Taxonomy" id="648752"/>
    <lineage>
        <taxon>Bacteria</taxon>
        <taxon>Bacillati</taxon>
        <taxon>Actinomycetota</taxon>
        <taxon>Actinomycetes</taxon>
        <taxon>Propionibacteriales</taxon>
        <taxon>Actinopolymorphaceae</taxon>
        <taxon>Actinopolymorpha</taxon>
    </lineage>
</organism>
<proteinExistence type="predicted"/>
<reference evidence="2" key="1">
    <citation type="submission" date="2020-10" db="EMBL/GenBank/DDBJ databases">
        <title>Sequencing the genomes of 1000 actinobacteria strains.</title>
        <authorList>
            <person name="Klenk H.-P."/>
        </authorList>
    </citation>
    <scope>NUCLEOTIDE SEQUENCE</scope>
    <source>
        <strain evidence="2">DSM 45354</strain>
    </source>
</reference>
<accession>A0A927N6Y6</accession>
<protein>
    <submittedName>
        <fullName evidence="2">Uncharacterized protein</fullName>
    </submittedName>
</protein>
<feature type="signal peptide" evidence="1">
    <location>
        <begin position="1"/>
        <end position="25"/>
    </location>
</feature>
<keyword evidence="1" id="KW-0732">Signal</keyword>
<dbReference type="EMBL" id="JADBEM010000001">
    <property type="protein sequence ID" value="MBE1613209.1"/>
    <property type="molecule type" value="Genomic_DNA"/>
</dbReference>
<name>A0A927N6Y6_9ACTN</name>
<dbReference type="AlphaFoldDB" id="A0A927N6Y6"/>
<comment type="caution">
    <text evidence="2">The sequence shown here is derived from an EMBL/GenBank/DDBJ whole genome shotgun (WGS) entry which is preliminary data.</text>
</comment>
<dbReference type="Proteomes" id="UP000638648">
    <property type="component" value="Unassembled WGS sequence"/>
</dbReference>
<dbReference type="RefSeq" id="WP_192756118.1">
    <property type="nucleotide sequence ID" value="NZ_BAABJL010000160.1"/>
</dbReference>
<keyword evidence="3" id="KW-1185">Reference proteome</keyword>
<feature type="chain" id="PRO_5038070123" evidence="1">
    <location>
        <begin position="26"/>
        <end position="452"/>
    </location>
</feature>
<sequence>MRVRTVLTVCTLTAATALVAPSALAAPAGTGVTGGSAGVVSTDAATPAKAKPAPRLGRPAADVVAAARQAPLVRYARGLPGGAYTNAGNSGGGAITLAFAALAGDHSADTRLLQQARYTLTGGNDIAANGGYPAQHELQVTGMFATAKLVPRVWNRLRPAERARVDTLMEASLIGSAFTTSDQNPFVLSGGQQYTMDGDGNVNRDWNPNYREGMGGSILVATAYFGVDRAREILRTYDHDAFVARLAADGLTNAYGTFTWKAAHPDSAAPTGAQIESAVHNWSLHGITLDQVMDLDAQLSENTYGGTVECGLNGTGILMPDGTYAGVIDSGCEDLPNLGRPGMLLEFTSVDAEGQRSSADYAYGGYKPNLITQAVLIANGLWEPGPTADRIVALMSVGVTDLWYKLDHGYREYSHARFSGILRSDDPDFGFVYLRSLWNDVVRPYHRIQQPS</sequence>
<evidence type="ECO:0000256" key="1">
    <source>
        <dbReference type="SAM" id="SignalP"/>
    </source>
</evidence>